<evidence type="ECO:0000256" key="1">
    <source>
        <dbReference type="SAM" id="SignalP"/>
    </source>
</evidence>
<keyword evidence="1" id="KW-0732">Signal</keyword>
<proteinExistence type="predicted"/>
<gene>
    <name evidence="2" type="ORF">ABT39_MTgene4027</name>
</gene>
<dbReference type="AlphaFoldDB" id="A0A124GNP5"/>
<name>A0A124GNP5_PICGL</name>
<evidence type="ECO:0000313" key="2">
    <source>
        <dbReference type="EMBL" id="KUM49476.1"/>
    </source>
</evidence>
<feature type="chain" id="PRO_5007172453" evidence="1">
    <location>
        <begin position="19"/>
        <end position="54"/>
    </location>
</feature>
<protein>
    <submittedName>
        <fullName evidence="2">Uncharacterized protein</fullName>
    </submittedName>
</protein>
<feature type="signal peptide" evidence="1">
    <location>
        <begin position="1"/>
        <end position="18"/>
    </location>
</feature>
<accession>A0A124GNP5</accession>
<dbReference type="EMBL" id="LKAM01000003">
    <property type="protein sequence ID" value="KUM49476.1"/>
    <property type="molecule type" value="Genomic_DNA"/>
</dbReference>
<reference evidence="2" key="1">
    <citation type="journal article" date="2015" name="Genome Biol. Evol.">
        <title>Organellar Genomes of White Spruce (Picea glauca): Assembly and Annotation.</title>
        <authorList>
            <person name="Jackman S.D."/>
            <person name="Warren R.L."/>
            <person name="Gibb E.A."/>
            <person name="Vandervalk B.P."/>
            <person name="Mohamadi H."/>
            <person name="Chu J."/>
            <person name="Raymond A."/>
            <person name="Pleasance S."/>
            <person name="Coope R."/>
            <person name="Wildung M.R."/>
            <person name="Ritland C.E."/>
            <person name="Bousquet J."/>
            <person name="Jones S.J."/>
            <person name="Bohlmann J."/>
            <person name="Birol I."/>
        </authorList>
    </citation>
    <scope>NUCLEOTIDE SEQUENCE [LARGE SCALE GENOMIC DNA]</scope>
    <source>
        <tissue evidence="2">Flushing bud</tissue>
    </source>
</reference>
<sequence length="54" mass="5943">MLPMLLKLLNQLNQCVLVLLVDLDLDLLLEPGLQPLDLPLLSSLLLPPSSLPML</sequence>
<keyword evidence="2" id="KW-0496">Mitochondrion</keyword>
<organism evidence="2">
    <name type="scientific">Picea glauca</name>
    <name type="common">White spruce</name>
    <name type="synonym">Pinus glauca</name>
    <dbReference type="NCBI Taxonomy" id="3330"/>
    <lineage>
        <taxon>Eukaryota</taxon>
        <taxon>Viridiplantae</taxon>
        <taxon>Streptophyta</taxon>
        <taxon>Embryophyta</taxon>
        <taxon>Tracheophyta</taxon>
        <taxon>Spermatophyta</taxon>
        <taxon>Pinopsida</taxon>
        <taxon>Pinidae</taxon>
        <taxon>Conifers I</taxon>
        <taxon>Pinales</taxon>
        <taxon>Pinaceae</taxon>
        <taxon>Picea</taxon>
    </lineage>
</organism>
<comment type="caution">
    <text evidence="2">The sequence shown here is derived from an EMBL/GenBank/DDBJ whole genome shotgun (WGS) entry which is preliminary data.</text>
</comment>
<geneLocation type="mitochondrion" evidence="2"/>